<accession>A0AAW0TE27</accession>
<reference evidence="1 2" key="1">
    <citation type="submission" date="2023-03" db="EMBL/GenBank/DDBJ databases">
        <title>High-quality genome of Scylla paramamosain provides insights in environmental adaptation.</title>
        <authorList>
            <person name="Zhang L."/>
        </authorList>
    </citation>
    <scope>NUCLEOTIDE SEQUENCE [LARGE SCALE GENOMIC DNA]</scope>
    <source>
        <strain evidence="1">LZ_2023a</strain>
        <tissue evidence="1">Muscle</tissue>
    </source>
</reference>
<evidence type="ECO:0000313" key="2">
    <source>
        <dbReference type="Proteomes" id="UP001487740"/>
    </source>
</evidence>
<gene>
    <name evidence="1" type="ORF">O3P69_016311</name>
</gene>
<name>A0AAW0TE27_SCYPA</name>
<keyword evidence="2" id="KW-1185">Reference proteome</keyword>
<organism evidence="1 2">
    <name type="scientific">Scylla paramamosain</name>
    <name type="common">Mud crab</name>
    <dbReference type="NCBI Taxonomy" id="85552"/>
    <lineage>
        <taxon>Eukaryota</taxon>
        <taxon>Metazoa</taxon>
        <taxon>Ecdysozoa</taxon>
        <taxon>Arthropoda</taxon>
        <taxon>Crustacea</taxon>
        <taxon>Multicrustacea</taxon>
        <taxon>Malacostraca</taxon>
        <taxon>Eumalacostraca</taxon>
        <taxon>Eucarida</taxon>
        <taxon>Decapoda</taxon>
        <taxon>Pleocyemata</taxon>
        <taxon>Brachyura</taxon>
        <taxon>Eubrachyura</taxon>
        <taxon>Portunoidea</taxon>
        <taxon>Portunidae</taxon>
        <taxon>Portuninae</taxon>
        <taxon>Scylla</taxon>
    </lineage>
</organism>
<dbReference type="AlphaFoldDB" id="A0AAW0TE27"/>
<dbReference type="Proteomes" id="UP001487740">
    <property type="component" value="Unassembled WGS sequence"/>
</dbReference>
<sequence>MHEAVAGWLAGWLAGGSTALKNPVRDERARTSGEGREKTQFLIRCPAQTRPTLPIPDPPPVSRLIITHGYTRYSPQPSPAACVYSALNLSLLLRPGPLASSSSLPPPHLHPPSHLILLHLGHHLISASFSSQPLSHLSLYLISASFSSQPPSHLSLYLISASSSSQPLSHLSLLLIQPPPHIQSSISS</sequence>
<protein>
    <submittedName>
        <fullName evidence="1">Uncharacterized protein</fullName>
    </submittedName>
</protein>
<dbReference type="EMBL" id="JARAKH010000032">
    <property type="protein sequence ID" value="KAK8385398.1"/>
    <property type="molecule type" value="Genomic_DNA"/>
</dbReference>
<comment type="caution">
    <text evidence="1">The sequence shown here is derived from an EMBL/GenBank/DDBJ whole genome shotgun (WGS) entry which is preliminary data.</text>
</comment>
<evidence type="ECO:0000313" key="1">
    <source>
        <dbReference type="EMBL" id="KAK8385398.1"/>
    </source>
</evidence>
<proteinExistence type="predicted"/>